<evidence type="ECO:0000256" key="3">
    <source>
        <dbReference type="ARBA" id="ARBA00025765"/>
    </source>
</evidence>
<evidence type="ECO:0000259" key="5">
    <source>
        <dbReference type="Pfam" id="PF03871"/>
    </source>
</evidence>
<gene>
    <name evidence="6" type="ORF">HHK36_011710</name>
</gene>
<dbReference type="InterPro" id="IPR036710">
    <property type="entry name" value="RNA_pol_Rpb5_N_sf"/>
</dbReference>
<evidence type="ECO:0000256" key="1">
    <source>
        <dbReference type="ARBA" id="ARBA00004123"/>
    </source>
</evidence>
<dbReference type="OMA" id="YCGPGIV"/>
<evidence type="ECO:0000313" key="7">
    <source>
        <dbReference type="Proteomes" id="UP000655225"/>
    </source>
</evidence>
<dbReference type="InterPro" id="IPR035913">
    <property type="entry name" value="RPB5-like_sf"/>
</dbReference>
<dbReference type="Gene3D" id="3.90.940.20">
    <property type="entry name" value="RPB5-like RNA polymerase subunit"/>
    <property type="match status" value="1"/>
</dbReference>
<dbReference type="AlphaFoldDB" id="A0A835DHJ4"/>
<dbReference type="GO" id="GO:0006362">
    <property type="term" value="P:transcription elongation by RNA polymerase I"/>
    <property type="evidence" value="ECO:0007669"/>
    <property type="project" value="TreeGrafter"/>
</dbReference>
<dbReference type="PANTHER" id="PTHR10535:SF2">
    <property type="entry name" value="DNA-DIRECTED RNA POLYMERASE V SUBUNIT 5A"/>
    <property type="match status" value="1"/>
</dbReference>
<dbReference type="InterPro" id="IPR005571">
    <property type="entry name" value="RNA_pol_Rpb5_N"/>
</dbReference>
<dbReference type="GO" id="GO:0003677">
    <property type="term" value="F:DNA binding"/>
    <property type="evidence" value="ECO:0007669"/>
    <property type="project" value="InterPro"/>
</dbReference>
<accession>A0A835DHJ4</accession>
<dbReference type="GO" id="GO:0003899">
    <property type="term" value="F:DNA-directed RNA polymerase activity"/>
    <property type="evidence" value="ECO:0007669"/>
    <property type="project" value="InterPro"/>
</dbReference>
<dbReference type="SUPFAM" id="SSF55287">
    <property type="entry name" value="RPB5-like RNA polymerase subunit"/>
    <property type="match status" value="1"/>
</dbReference>
<keyword evidence="2" id="KW-0539">Nucleus</keyword>
<dbReference type="FunFam" id="3.90.940.20:FF:000001">
    <property type="entry name" value="DNA-directed RNA polymerases I, II, and III subunit RPABC1"/>
    <property type="match status" value="1"/>
</dbReference>
<evidence type="ECO:0000259" key="4">
    <source>
        <dbReference type="Pfam" id="PF01191"/>
    </source>
</evidence>
<dbReference type="GO" id="GO:0042797">
    <property type="term" value="P:tRNA transcription by RNA polymerase III"/>
    <property type="evidence" value="ECO:0007669"/>
    <property type="project" value="TreeGrafter"/>
</dbReference>
<feature type="domain" description="RNA polymerase Rpb5 N-terminal" evidence="5">
    <location>
        <begin position="16"/>
        <end position="98"/>
    </location>
</feature>
<keyword evidence="7" id="KW-1185">Reference proteome</keyword>
<dbReference type="PANTHER" id="PTHR10535">
    <property type="entry name" value="DNA-DIRECTED RNA POLYMERASES I, II, AND III SUBUNIT RPABC1"/>
    <property type="match status" value="1"/>
</dbReference>
<dbReference type="GO" id="GO:0006366">
    <property type="term" value="P:transcription by RNA polymerase II"/>
    <property type="evidence" value="ECO:0007669"/>
    <property type="project" value="TreeGrafter"/>
</dbReference>
<dbReference type="PIRSF" id="PIRSF000747">
    <property type="entry name" value="RPB5"/>
    <property type="match status" value="1"/>
</dbReference>
<dbReference type="InterPro" id="IPR014381">
    <property type="entry name" value="Arch_Rpo5/euc_Rpb5"/>
</dbReference>
<dbReference type="OrthoDB" id="248779at2759"/>
<dbReference type="Gene3D" id="3.40.1340.10">
    <property type="entry name" value="RNA polymerase, Rpb5, N-terminal domain"/>
    <property type="match status" value="1"/>
</dbReference>
<proteinExistence type="inferred from homology"/>
<dbReference type="Proteomes" id="UP000655225">
    <property type="component" value="Unassembled WGS sequence"/>
</dbReference>
<dbReference type="Pfam" id="PF03871">
    <property type="entry name" value="RNA_pol_Rpb5_N"/>
    <property type="match status" value="1"/>
</dbReference>
<dbReference type="EMBL" id="JABCRI010000007">
    <property type="protein sequence ID" value="KAF8403606.1"/>
    <property type="molecule type" value="Genomic_DNA"/>
</dbReference>
<protein>
    <submittedName>
        <fullName evidence="6">Uncharacterized protein</fullName>
    </submittedName>
</protein>
<evidence type="ECO:0000313" key="6">
    <source>
        <dbReference type="EMBL" id="KAF8403606.1"/>
    </source>
</evidence>
<dbReference type="Pfam" id="PF01191">
    <property type="entry name" value="RNA_pol_Rpb5_C"/>
    <property type="match status" value="1"/>
</dbReference>
<feature type="domain" description="RNA polymerase subunit H/Rpb5 C-terminal" evidence="4">
    <location>
        <begin position="141"/>
        <end position="213"/>
    </location>
</feature>
<comment type="similarity">
    <text evidence="3">Belongs to the archaeal Rpo5/eukaryotic RPB5 RNA polymerase subunit family.</text>
</comment>
<sequence>MGSCCISSLIDEGSVESHRYYLSRRTVFEMLRDRCYDVPDSEIDLSLQDFRSIYGQKPDLERLRISVPLLSDPSKRILVIFCGTDVVKVSIIRGISSQIVNKDNLTGVMLILQNKITSQAQQAVDVFPFKVEIFQITDLLMNITKHILMPKHEILTNEEKQKLLKKLNLEDNQIPRMLKKDAIARYYGLEKGQVVKSTYDGEITDSHVSYRCVM</sequence>
<dbReference type="GO" id="GO:0055029">
    <property type="term" value="C:nuclear DNA-directed RNA polymerase complex"/>
    <property type="evidence" value="ECO:0007669"/>
    <property type="project" value="UniProtKB-ARBA"/>
</dbReference>
<organism evidence="6 7">
    <name type="scientific">Tetracentron sinense</name>
    <name type="common">Spur-leaf</name>
    <dbReference type="NCBI Taxonomy" id="13715"/>
    <lineage>
        <taxon>Eukaryota</taxon>
        <taxon>Viridiplantae</taxon>
        <taxon>Streptophyta</taxon>
        <taxon>Embryophyta</taxon>
        <taxon>Tracheophyta</taxon>
        <taxon>Spermatophyta</taxon>
        <taxon>Magnoliopsida</taxon>
        <taxon>Trochodendrales</taxon>
        <taxon>Trochodendraceae</taxon>
        <taxon>Tetracentron</taxon>
    </lineage>
</organism>
<name>A0A835DHJ4_TETSI</name>
<comment type="caution">
    <text evidence="6">The sequence shown here is derived from an EMBL/GenBank/DDBJ whole genome shotgun (WGS) entry which is preliminary data.</text>
</comment>
<evidence type="ECO:0000256" key="2">
    <source>
        <dbReference type="ARBA" id="ARBA00023242"/>
    </source>
</evidence>
<comment type="subcellular location">
    <subcellularLocation>
        <location evidence="1">Nucleus</location>
    </subcellularLocation>
</comment>
<dbReference type="SUPFAM" id="SSF53036">
    <property type="entry name" value="Eukaryotic RPB5 N-terminal domain"/>
    <property type="match status" value="1"/>
</dbReference>
<dbReference type="InterPro" id="IPR000783">
    <property type="entry name" value="RNA_pol_subH/Rpb5_C"/>
</dbReference>
<reference evidence="6 7" key="1">
    <citation type="submission" date="2020-04" db="EMBL/GenBank/DDBJ databases">
        <title>Plant Genome Project.</title>
        <authorList>
            <person name="Zhang R.-G."/>
        </authorList>
    </citation>
    <scope>NUCLEOTIDE SEQUENCE [LARGE SCALE GENOMIC DNA]</scope>
    <source>
        <strain evidence="6">YNK0</strain>
        <tissue evidence="6">Leaf</tissue>
    </source>
</reference>